<dbReference type="InterPro" id="IPR045959">
    <property type="entry name" value="CGDB"/>
</dbReference>
<comment type="similarity">
    <text evidence="3">Belongs to the C-glycoside deglycosidase beta subunit family.</text>
</comment>
<organism evidence="6 7">
    <name type="scientific">Novosphingobium mathurense</name>
    <dbReference type="NCBI Taxonomy" id="428990"/>
    <lineage>
        <taxon>Bacteria</taxon>
        <taxon>Pseudomonadati</taxon>
        <taxon>Pseudomonadota</taxon>
        <taxon>Alphaproteobacteria</taxon>
        <taxon>Sphingomonadales</taxon>
        <taxon>Sphingomonadaceae</taxon>
        <taxon>Novosphingobium</taxon>
    </lineage>
</organism>
<dbReference type="AlphaFoldDB" id="A0A1U6IXS0"/>
<keyword evidence="1" id="KW-0456">Lyase</keyword>
<evidence type="ECO:0000256" key="3">
    <source>
        <dbReference type="ARBA" id="ARBA00046336"/>
    </source>
</evidence>
<keyword evidence="7" id="KW-1185">Reference proteome</keyword>
<dbReference type="Proteomes" id="UP000190989">
    <property type="component" value="Unassembled WGS sequence"/>
</dbReference>
<protein>
    <recommendedName>
        <fullName evidence="4">C-deglycosylation enzyme beta subunit</fullName>
    </recommendedName>
</protein>
<evidence type="ECO:0000259" key="5">
    <source>
        <dbReference type="Pfam" id="PF19906"/>
    </source>
</evidence>
<proteinExistence type="inferred from homology"/>
<dbReference type="Pfam" id="PF19906">
    <property type="entry name" value="CGDB"/>
    <property type="match status" value="1"/>
</dbReference>
<evidence type="ECO:0000256" key="4">
    <source>
        <dbReference type="ARBA" id="ARBA00047208"/>
    </source>
</evidence>
<accession>A0A1U6IXS0</accession>
<name>A0A1U6IXS0_9SPHN</name>
<evidence type="ECO:0000313" key="7">
    <source>
        <dbReference type="Proteomes" id="UP000190989"/>
    </source>
</evidence>
<feature type="domain" description="C-glycoside deglycosidase beta subunit" evidence="5">
    <location>
        <begin position="28"/>
        <end position="134"/>
    </location>
</feature>
<gene>
    <name evidence="6" type="ORF">SAMN06295987_1228</name>
</gene>
<evidence type="ECO:0000313" key="6">
    <source>
        <dbReference type="EMBL" id="SLK12808.1"/>
    </source>
</evidence>
<sequence length="153" mass="17013">MQNSVTSDALKSARTPYNPIVRRHMVEQCMLLTAGFENIIDNAGDATGFKLRIRAPYFRGVWLTVISRIELTVNGETFERDHLSIAYQGNTLSMDEVASAESVHWDFGDALTLQVNKPGGLVPGIQMVSLELTLLPSHTPIIARSERMITLVR</sequence>
<evidence type="ECO:0000256" key="2">
    <source>
        <dbReference type="ARBA" id="ARBA00023277"/>
    </source>
</evidence>
<keyword evidence="2" id="KW-0119">Carbohydrate metabolism</keyword>
<reference evidence="7" key="1">
    <citation type="submission" date="2017-02" db="EMBL/GenBank/DDBJ databases">
        <authorList>
            <person name="Varghese N."/>
            <person name="Submissions S."/>
        </authorList>
    </citation>
    <scope>NUCLEOTIDE SEQUENCE [LARGE SCALE GENOMIC DNA]</scope>
    <source>
        <strain evidence="7">SM117</strain>
    </source>
</reference>
<dbReference type="GO" id="GO:0016829">
    <property type="term" value="F:lyase activity"/>
    <property type="evidence" value="ECO:0007669"/>
    <property type="project" value="UniProtKB-KW"/>
</dbReference>
<dbReference type="STRING" id="428990.SAMN06295987_1228"/>
<evidence type="ECO:0000256" key="1">
    <source>
        <dbReference type="ARBA" id="ARBA00023239"/>
    </source>
</evidence>
<dbReference type="EMBL" id="FVZE01000022">
    <property type="protein sequence ID" value="SLK12808.1"/>
    <property type="molecule type" value="Genomic_DNA"/>
</dbReference>